<dbReference type="EMBL" id="CM042021">
    <property type="protein sequence ID" value="KAI3818856.1"/>
    <property type="molecule type" value="Genomic_DNA"/>
</dbReference>
<keyword evidence="2" id="KW-1185">Reference proteome</keyword>
<organism evidence="1 2">
    <name type="scientific">Smallanthus sonchifolius</name>
    <dbReference type="NCBI Taxonomy" id="185202"/>
    <lineage>
        <taxon>Eukaryota</taxon>
        <taxon>Viridiplantae</taxon>
        <taxon>Streptophyta</taxon>
        <taxon>Embryophyta</taxon>
        <taxon>Tracheophyta</taxon>
        <taxon>Spermatophyta</taxon>
        <taxon>Magnoliopsida</taxon>
        <taxon>eudicotyledons</taxon>
        <taxon>Gunneridae</taxon>
        <taxon>Pentapetalae</taxon>
        <taxon>asterids</taxon>
        <taxon>campanulids</taxon>
        <taxon>Asterales</taxon>
        <taxon>Asteraceae</taxon>
        <taxon>Asteroideae</taxon>
        <taxon>Heliantheae alliance</taxon>
        <taxon>Millerieae</taxon>
        <taxon>Smallanthus</taxon>
    </lineage>
</organism>
<reference evidence="1 2" key="2">
    <citation type="journal article" date="2022" name="Mol. Ecol. Resour.">
        <title>The genomes of chicory, endive, great burdock and yacon provide insights into Asteraceae paleo-polyploidization history and plant inulin production.</title>
        <authorList>
            <person name="Fan W."/>
            <person name="Wang S."/>
            <person name="Wang H."/>
            <person name="Wang A."/>
            <person name="Jiang F."/>
            <person name="Liu H."/>
            <person name="Zhao H."/>
            <person name="Xu D."/>
            <person name="Zhang Y."/>
        </authorList>
    </citation>
    <scope>NUCLEOTIDE SEQUENCE [LARGE SCALE GENOMIC DNA]</scope>
    <source>
        <strain evidence="2">cv. Yunnan</strain>
        <tissue evidence="1">Leaves</tissue>
    </source>
</reference>
<dbReference type="Proteomes" id="UP001056120">
    <property type="component" value="Linkage Group LG04"/>
</dbReference>
<comment type="caution">
    <text evidence="1">The sequence shown here is derived from an EMBL/GenBank/DDBJ whole genome shotgun (WGS) entry which is preliminary data.</text>
</comment>
<evidence type="ECO:0000313" key="1">
    <source>
        <dbReference type="EMBL" id="KAI3818856.1"/>
    </source>
</evidence>
<sequence>MTHLLSLLLLLLLLPFFFLTALPAQPDSSTYTNCPSYKCGDVNISYPFWMMDRDDPAQVCGYQGFGINCVDNHEPSYPEITLGHDSYYVHNIDHGNRSILLSDSDVSSVVPGPNKCPRVLHGIDLETLPLNFSMLNVNLSFHYHCNGFPSFATEIQCLEKTQGKSYVHVMHSSIEETDWDAYSCADQVVTAVIGEHIHMFPDLSRQLGEILDKGFQLQWRMDDDDCENCEDSGGRCGNHSTTGFMCFCSDGTTTRGQCISKVSIFTTMFLSLIIFTQLSQPLRLLSHDSIDKLSFLGFTLVSSLMNSVSRFTPSVFRE</sequence>
<evidence type="ECO:0000313" key="2">
    <source>
        <dbReference type="Proteomes" id="UP001056120"/>
    </source>
</evidence>
<proteinExistence type="predicted"/>
<gene>
    <name evidence="1" type="ORF">L1987_12677</name>
</gene>
<accession>A0ACB9JFB6</accession>
<reference evidence="2" key="1">
    <citation type="journal article" date="2022" name="Mol. Ecol. Resour.">
        <title>The genomes of chicory, endive, great burdock and yacon provide insights into Asteraceae palaeo-polyploidization history and plant inulin production.</title>
        <authorList>
            <person name="Fan W."/>
            <person name="Wang S."/>
            <person name="Wang H."/>
            <person name="Wang A."/>
            <person name="Jiang F."/>
            <person name="Liu H."/>
            <person name="Zhao H."/>
            <person name="Xu D."/>
            <person name="Zhang Y."/>
        </authorList>
    </citation>
    <scope>NUCLEOTIDE SEQUENCE [LARGE SCALE GENOMIC DNA]</scope>
    <source>
        <strain evidence="2">cv. Yunnan</strain>
    </source>
</reference>
<name>A0ACB9JFB6_9ASTR</name>
<protein>
    <submittedName>
        <fullName evidence="1">Uncharacterized protein</fullName>
    </submittedName>
</protein>